<protein>
    <submittedName>
        <fullName evidence="9">Cysteine desulfurase</fullName>
    </submittedName>
</protein>
<dbReference type="FunFam" id="3.40.640.10:FF:000084">
    <property type="entry name" value="IscS-like cysteine desulfurase"/>
    <property type="match status" value="1"/>
</dbReference>
<evidence type="ECO:0000313" key="9">
    <source>
        <dbReference type="EMBL" id="SHH14101.1"/>
    </source>
</evidence>
<name>A0A1M5QJR1_9CLOT</name>
<keyword evidence="10" id="KW-1185">Reference proteome</keyword>
<dbReference type="SUPFAM" id="SSF53383">
    <property type="entry name" value="PLP-dependent transferases"/>
    <property type="match status" value="1"/>
</dbReference>
<evidence type="ECO:0000313" key="10">
    <source>
        <dbReference type="Proteomes" id="UP000184447"/>
    </source>
</evidence>
<dbReference type="InterPro" id="IPR016454">
    <property type="entry name" value="Cysteine_dSase"/>
</dbReference>
<accession>A0A1M5QJR1</accession>
<organism evidence="9 10">
    <name type="scientific">Clostridium grantii DSM 8605</name>
    <dbReference type="NCBI Taxonomy" id="1121316"/>
    <lineage>
        <taxon>Bacteria</taxon>
        <taxon>Bacillati</taxon>
        <taxon>Bacillota</taxon>
        <taxon>Clostridia</taxon>
        <taxon>Eubacteriales</taxon>
        <taxon>Clostridiaceae</taxon>
        <taxon>Clostridium</taxon>
    </lineage>
</organism>
<dbReference type="GO" id="GO:0031071">
    <property type="term" value="F:cysteine desulfurase activity"/>
    <property type="evidence" value="ECO:0007669"/>
    <property type="project" value="UniProtKB-ARBA"/>
</dbReference>
<feature type="domain" description="Aminotransferase class V" evidence="8">
    <location>
        <begin position="4"/>
        <end position="363"/>
    </location>
</feature>
<evidence type="ECO:0000256" key="3">
    <source>
        <dbReference type="ARBA" id="ARBA00022723"/>
    </source>
</evidence>
<dbReference type="InterPro" id="IPR000192">
    <property type="entry name" value="Aminotrans_V_dom"/>
</dbReference>
<comment type="similarity">
    <text evidence="2">Belongs to the class-V pyridoxal-phosphate-dependent aminotransferase family. NifS/IscS subfamily.</text>
</comment>
<dbReference type="GO" id="GO:0046872">
    <property type="term" value="F:metal ion binding"/>
    <property type="evidence" value="ECO:0007669"/>
    <property type="project" value="UniProtKB-KW"/>
</dbReference>
<dbReference type="Gene3D" id="3.40.640.10">
    <property type="entry name" value="Type I PLP-dependent aspartate aminotransferase-like (Major domain)"/>
    <property type="match status" value="1"/>
</dbReference>
<dbReference type="AlphaFoldDB" id="A0A1M5QJR1"/>
<dbReference type="PANTHER" id="PTHR11601">
    <property type="entry name" value="CYSTEINE DESULFURYLASE FAMILY MEMBER"/>
    <property type="match status" value="1"/>
</dbReference>
<dbReference type="PROSITE" id="PS00595">
    <property type="entry name" value="AA_TRANSFER_CLASS_5"/>
    <property type="match status" value="1"/>
</dbReference>
<dbReference type="GO" id="GO:0051536">
    <property type="term" value="F:iron-sulfur cluster binding"/>
    <property type="evidence" value="ECO:0007669"/>
    <property type="project" value="UniProtKB-KW"/>
</dbReference>
<dbReference type="OrthoDB" id="9808002at2"/>
<dbReference type="NCBIfam" id="NF002806">
    <property type="entry name" value="PRK02948.1"/>
    <property type="match status" value="1"/>
</dbReference>
<dbReference type="RefSeq" id="WP_073335943.1">
    <property type="nucleotide sequence ID" value="NZ_FQXM01000002.1"/>
</dbReference>
<dbReference type="Proteomes" id="UP000184447">
    <property type="component" value="Unassembled WGS sequence"/>
</dbReference>
<dbReference type="EMBL" id="FQXM01000002">
    <property type="protein sequence ID" value="SHH14101.1"/>
    <property type="molecule type" value="Genomic_DNA"/>
</dbReference>
<proteinExistence type="inferred from homology"/>
<dbReference type="InterPro" id="IPR020578">
    <property type="entry name" value="Aminotrans_V_PyrdxlP_BS"/>
</dbReference>
<evidence type="ECO:0000256" key="5">
    <source>
        <dbReference type="ARBA" id="ARBA00023004"/>
    </source>
</evidence>
<sequence length="377" mass="41944">MEAYFDNSATTKPYEVVIEAVVDAMRNNYGNTSSAHKLGMKAEQELSESREKIAKTLSCSKDEIVFTSGGTEANNFSVKGFLREGAHIITDEIEHPSVLKTFQQLEKEGYRVTYLKVDEKGFIDLNELKESICNDTVLLSIMHVNNEIGTIQNIEEIGGILKSKSKKAKFHVDAVQSYGKLNIDVKKANIDMLSVSGHKIHGPKGVGFVYVRKGLIPKSFMIGGSHERKLRAGTINLPGIVGLAVASEKICQDISNNYKKISELQKYFIDKLSSFEHIKINSSIGEEFSPYIVSVSFIGVRGEVLIHLLEEENIYVSTGSACSSKNKAVSHVLESIGLNSKEIEGTIRFSFNSENTKDEVDYVMEILKKSLEFLRRV</sequence>
<dbReference type="PIRSF" id="PIRSF005572">
    <property type="entry name" value="NifS"/>
    <property type="match status" value="1"/>
</dbReference>
<evidence type="ECO:0000256" key="6">
    <source>
        <dbReference type="ARBA" id="ARBA00023014"/>
    </source>
</evidence>
<dbReference type="STRING" id="1121316.SAMN02745207_00131"/>
<keyword evidence="5" id="KW-0408">Iron</keyword>
<comment type="cofactor">
    <cofactor evidence="1 7">
        <name>pyridoxal 5'-phosphate</name>
        <dbReference type="ChEBI" id="CHEBI:597326"/>
    </cofactor>
</comment>
<dbReference type="Gene3D" id="3.90.1150.10">
    <property type="entry name" value="Aspartate Aminotransferase, domain 1"/>
    <property type="match status" value="1"/>
</dbReference>
<evidence type="ECO:0000256" key="2">
    <source>
        <dbReference type="ARBA" id="ARBA00006490"/>
    </source>
</evidence>
<keyword evidence="4" id="KW-0663">Pyridoxal phosphate</keyword>
<keyword evidence="6" id="KW-0411">Iron-sulfur</keyword>
<keyword evidence="3" id="KW-0479">Metal-binding</keyword>
<evidence type="ECO:0000256" key="4">
    <source>
        <dbReference type="ARBA" id="ARBA00022898"/>
    </source>
</evidence>
<dbReference type="InterPro" id="IPR015421">
    <property type="entry name" value="PyrdxlP-dep_Trfase_major"/>
</dbReference>
<evidence type="ECO:0000256" key="7">
    <source>
        <dbReference type="RuleBase" id="RU004504"/>
    </source>
</evidence>
<dbReference type="InterPro" id="IPR015422">
    <property type="entry name" value="PyrdxlP-dep_Trfase_small"/>
</dbReference>
<gene>
    <name evidence="9" type="ORF">SAMN02745207_00131</name>
</gene>
<dbReference type="PANTHER" id="PTHR11601:SF50">
    <property type="entry name" value="CYSTEINE DESULFURASE ISCS 2-RELATED"/>
    <property type="match status" value="1"/>
</dbReference>
<reference evidence="9 10" key="1">
    <citation type="submission" date="2016-11" db="EMBL/GenBank/DDBJ databases">
        <authorList>
            <person name="Jaros S."/>
            <person name="Januszkiewicz K."/>
            <person name="Wedrychowicz H."/>
        </authorList>
    </citation>
    <scope>NUCLEOTIDE SEQUENCE [LARGE SCALE GENOMIC DNA]</scope>
    <source>
        <strain evidence="9 10">DSM 8605</strain>
    </source>
</reference>
<evidence type="ECO:0000259" key="8">
    <source>
        <dbReference type="Pfam" id="PF00266"/>
    </source>
</evidence>
<dbReference type="InterPro" id="IPR015424">
    <property type="entry name" value="PyrdxlP-dep_Trfase"/>
</dbReference>
<dbReference type="Gene3D" id="1.10.260.50">
    <property type="match status" value="1"/>
</dbReference>
<dbReference type="Pfam" id="PF00266">
    <property type="entry name" value="Aminotran_5"/>
    <property type="match status" value="1"/>
</dbReference>
<evidence type="ECO:0000256" key="1">
    <source>
        <dbReference type="ARBA" id="ARBA00001933"/>
    </source>
</evidence>